<evidence type="ECO:0000313" key="1">
    <source>
        <dbReference type="EMBL" id="GFT68709.1"/>
    </source>
</evidence>
<protein>
    <submittedName>
        <fullName evidence="1">Uncharacterized protein</fullName>
    </submittedName>
</protein>
<name>A0A8X6PKC0_NEPPI</name>
<dbReference type="AlphaFoldDB" id="A0A8X6PKC0"/>
<dbReference type="EMBL" id="BMAW01020552">
    <property type="protein sequence ID" value="GFT68709.1"/>
    <property type="molecule type" value="Genomic_DNA"/>
</dbReference>
<accession>A0A8X6PKC0</accession>
<comment type="caution">
    <text evidence="1">The sequence shown here is derived from an EMBL/GenBank/DDBJ whole genome shotgun (WGS) entry which is preliminary data.</text>
</comment>
<dbReference type="OrthoDB" id="6466459at2759"/>
<dbReference type="Proteomes" id="UP000887013">
    <property type="component" value="Unassembled WGS sequence"/>
</dbReference>
<keyword evidence="2" id="KW-1185">Reference proteome</keyword>
<sequence>MTSFGATNFVRYGNFIPTYNVQGQVYHQTGSLLQVPEKDPQFLQIYFLKNVEVDIYRQCAFSVAIYRKIIPGLRTLFHDHYCLLQGFKSTIENVSADDLKVITREDKTPLNEN</sequence>
<evidence type="ECO:0000313" key="2">
    <source>
        <dbReference type="Proteomes" id="UP000887013"/>
    </source>
</evidence>
<gene>
    <name evidence="1" type="primary">EVAR_9780_1</name>
    <name evidence="1" type="ORF">NPIL_494851</name>
</gene>
<organism evidence="1 2">
    <name type="scientific">Nephila pilipes</name>
    <name type="common">Giant wood spider</name>
    <name type="synonym">Nephila maculata</name>
    <dbReference type="NCBI Taxonomy" id="299642"/>
    <lineage>
        <taxon>Eukaryota</taxon>
        <taxon>Metazoa</taxon>
        <taxon>Ecdysozoa</taxon>
        <taxon>Arthropoda</taxon>
        <taxon>Chelicerata</taxon>
        <taxon>Arachnida</taxon>
        <taxon>Araneae</taxon>
        <taxon>Araneomorphae</taxon>
        <taxon>Entelegynae</taxon>
        <taxon>Araneoidea</taxon>
        <taxon>Nephilidae</taxon>
        <taxon>Nephila</taxon>
    </lineage>
</organism>
<reference evidence="1" key="1">
    <citation type="submission" date="2020-08" db="EMBL/GenBank/DDBJ databases">
        <title>Multicomponent nature underlies the extraordinary mechanical properties of spider dragline silk.</title>
        <authorList>
            <person name="Kono N."/>
            <person name="Nakamura H."/>
            <person name="Mori M."/>
            <person name="Yoshida Y."/>
            <person name="Ohtoshi R."/>
            <person name="Malay A.D."/>
            <person name="Moran D.A.P."/>
            <person name="Tomita M."/>
            <person name="Numata K."/>
            <person name="Arakawa K."/>
        </authorList>
    </citation>
    <scope>NUCLEOTIDE SEQUENCE</scope>
</reference>
<proteinExistence type="predicted"/>